<dbReference type="InterPro" id="IPR015947">
    <property type="entry name" value="PUA-like_sf"/>
</dbReference>
<evidence type="ECO:0000256" key="3">
    <source>
        <dbReference type="ARBA" id="ARBA00022490"/>
    </source>
</evidence>
<feature type="domain" description="Ribosomal RNA small subunit methyltransferase E PUA-like" evidence="12">
    <location>
        <begin position="20"/>
        <end position="63"/>
    </location>
</feature>
<sequence>MSSFFADEIKGNYAYIKNPDELKHLKVKRIKTGEPVSLIDGKGSLFFTIFEFLDKKQAKFSILQTKKEYYRVLKTFYIGFTDLKRMELIAEKAGEMGVKSFAFFRGEKTAKYLKAPDVNKIKKRIMSGMKQSENPNFPDFLGSYDSLEDISLTENTIVLTPGGKLSLSENIPEVNNVIIGAKEGFSKREVEYFEKSGIITANLGNSIFRVETAFIIASFLFKS</sequence>
<name>A0A660S9W1_UNCT6</name>
<evidence type="ECO:0000256" key="6">
    <source>
        <dbReference type="ARBA" id="ARBA00022679"/>
    </source>
</evidence>
<comment type="catalytic activity">
    <reaction evidence="9 10">
        <text>uridine(1498) in 16S rRNA + S-adenosyl-L-methionine = N(3)-methyluridine(1498) in 16S rRNA + S-adenosyl-L-homocysteine + H(+)</text>
        <dbReference type="Rhea" id="RHEA:42920"/>
        <dbReference type="Rhea" id="RHEA-COMP:10283"/>
        <dbReference type="Rhea" id="RHEA-COMP:10284"/>
        <dbReference type="ChEBI" id="CHEBI:15378"/>
        <dbReference type="ChEBI" id="CHEBI:57856"/>
        <dbReference type="ChEBI" id="CHEBI:59789"/>
        <dbReference type="ChEBI" id="CHEBI:65315"/>
        <dbReference type="ChEBI" id="CHEBI:74502"/>
        <dbReference type="EC" id="2.1.1.193"/>
    </reaction>
</comment>
<keyword evidence="6 10" id="KW-0808">Transferase</keyword>
<evidence type="ECO:0000256" key="4">
    <source>
        <dbReference type="ARBA" id="ARBA00022552"/>
    </source>
</evidence>
<dbReference type="PIRSF" id="PIRSF015601">
    <property type="entry name" value="MTase_slr0722"/>
    <property type="match status" value="1"/>
</dbReference>
<evidence type="ECO:0000256" key="8">
    <source>
        <dbReference type="ARBA" id="ARBA00025699"/>
    </source>
</evidence>
<dbReference type="SUPFAM" id="SSF75217">
    <property type="entry name" value="alpha/beta knot"/>
    <property type="match status" value="1"/>
</dbReference>
<dbReference type="EC" id="2.1.1.193" evidence="10"/>
<dbReference type="InterPro" id="IPR046886">
    <property type="entry name" value="RsmE_MTase_dom"/>
</dbReference>
<keyword evidence="7 10" id="KW-0949">S-adenosyl-L-methionine</keyword>
<proteinExistence type="inferred from homology"/>
<feature type="domain" description="Ribosomal RNA small subunit methyltransferase E methyltransferase" evidence="11">
    <location>
        <begin position="76"/>
        <end position="218"/>
    </location>
</feature>
<dbReference type="InterPro" id="IPR046887">
    <property type="entry name" value="RsmE_PUA-like"/>
</dbReference>
<evidence type="ECO:0000259" key="11">
    <source>
        <dbReference type="Pfam" id="PF04452"/>
    </source>
</evidence>
<evidence type="ECO:0000259" key="12">
    <source>
        <dbReference type="Pfam" id="PF20260"/>
    </source>
</evidence>
<comment type="similarity">
    <text evidence="2 10">Belongs to the RNA methyltransferase RsmE family.</text>
</comment>
<dbReference type="Gene3D" id="3.40.1280.10">
    <property type="match status" value="1"/>
</dbReference>
<organism evidence="13 14">
    <name type="scientific">candidate division TA06 bacterium</name>
    <dbReference type="NCBI Taxonomy" id="2250710"/>
    <lineage>
        <taxon>Bacteria</taxon>
        <taxon>Bacteria division TA06</taxon>
    </lineage>
</organism>
<dbReference type="InterPro" id="IPR029026">
    <property type="entry name" value="tRNA_m1G_MTases_N"/>
</dbReference>
<keyword evidence="3 10" id="KW-0963">Cytoplasm</keyword>
<dbReference type="CDD" id="cd18084">
    <property type="entry name" value="RsmE-like"/>
    <property type="match status" value="1"/>
</dbReference>
<evidence type="ECO:0000256" key="1">
    <source>
        <dbReference type="ARBA" id="ARBA00004496"/>
    </source>
</evidence>
<dbReference type="SUPFAM" id="SSF88697">
    <property type="entry name" value="PUA domain-like"/>
    <property type="match status" value="1"/>
</dbReference>
<accession>A0A660S9W1</accession>
<dbReference type="PANTHER" id="PTHR30027">
    <property type="entry name" value="RIBOSOMAL RNA SMALL SUBUNIT METHYLTRANSFERASE E"/>
    <property type="match status" value="1"/>
</dbReference>
<dbReference type="GO" id="GO:0005737">
    <property type="term" value="C:cytoplasm"/>
    <property type="evidence" value="ECO:0007669"/>
    <property type="project" value="UniProtKB-SubCell"/>
</dbReference>
<reference evidence="13 14" key="1">
    <citation type="submission" date="2018-06" db="EMBL/GenBank/DDBJ databases">
        <title>Extensive metabolic versatility and redundancy in microbially diverse, dynamic hydrothermal sediments.</title>
        <authorList>
            <person name="Dombrowski N."/>
            <person name="Teske A."/>
            <person name="Baker B.J."/>
        </authorList>
    </citation>
    <scope>NUCLEOTIDE SEQUENCE [LARGE SCALE GENOMIC DNA]</scope>
    <source>
        <strain evidence="13">B35_G9</strain>
    </source>
</reference>
<dbReference type="AlphaFoldDB" id="A0A660S9W1"/>
<dbReference type="Pfam" id="PF04452">
    <property type="entry name" value="Methyltrans_RNA"/>
    <property type="match status" value="1"/>
</dbReference>
<evidence type="ECO:0000313" key="13">
    <source>
        <dbReference type="EMBL" id="RKX66385.1"/>
    </source>
</evidence>
<dbReference type="Pfam" id="PF20260">
    <property type="entry name" value="PUA_4"/>
    <property type="match status" value="1"/>
</dbReference>
<evidence type="ECO:0000256" key="9">
    <source>
        <dbReference type="ARBA" id="ARBA00047944"/>
    </source>
</evidence>
<evidence type="ECO:0000256" key="5">
    <source>
        <dbReference type="ARBA" id="ARBA00022603"/>
    </source>
</evidence>
<dbReference type="InterPro" id="IPR006700">
    <property type="entry name" value="RsmE"/>
</dbReference>
<comment type="function">
    <text evidence="8 10">Specifically methylates the N3 position of the uracil ring of uridine 1498 (m3U1498) in 16S rRNA. Acts on the fully assembled 30S ribosomal subunit.</text>
</comment>
<dbReference type="InterPro" id="IPR029028">
    <property type="entry name" value="Alpha/beta_knot_MTases"/>
</dbReference>
<comment type="caution">
    <text evidence="13">The sequence shown here is derived from an EMBL/GenBank/DDBJ whole genome shotgun (WGS) entry which is preliminary data.</text>
</comment>
<keyword evidence="4 10" id="KW-0698">rRNA processing</keyword>
<evidence type="ECO:0000256" key="10">
    <source>
        <dbReference type="PIRNR" id="PIRNR015601"/>
    </source>
</evidence>
<evidence type="ECO:0000313" key="14">
    <source>
        <dbReference type="Proteomes" id="UP000282321"/>
    </source>
</evidence>
<keyword evidence="5 10" id="KW-0489">Methyltransferase</keyword>
<evidence type="ECO:0000256" key="7">
    <source>
        <dbReference type="ARBA" id="ARBA00022691"/>
    </source>
</evidence>
<dbReference type="GO" id="GO:0070475">
    <property type="term" value="P:rRNA base methylation"/>
    <property type="evidence" value="ECO:0007669"/>
    <property type="project" value="TreeGrafter"/>
</dbReference>
<dbReference type="Proteomes" id="UP000282321">
    <property type="component" value="Unassembled WGS sequence"/>
</dbReference>
<dbReference type="EMBL" id="QNBC01000045">
    <property type="protein sequence ID" value="RKX66385.1"/>
    <property type="molecule type" value="Genomic_DNA"/>
</dbReference>
<gene>
    <name evidence="13" type="ORF">DRP44_04225</name>
</gene>
<dbReference type="GO" id="GO:0070042">
    <property type="term" value="F:rRNA (uridine-N3-)-methyltransferase activity"/>
    <property type="evidence" value="ECO:0007669"/>
    <property type="project" value="TreeGrafter"/>
</dbReference>
<evidence type="ECO:0000256" key="2">
    <source>
        <dbReference type="ARBA" id="ARBA00005528"/>
    </source>
</evidence>
<comment type="subcellular location">
    <subcellularLocation>
        <location evidence="1 10">Cytoplasm</location>
    </subcellularLocation>
</comment>
<dbReference type="Gene3D" id="2.40.240.20">
    <property type="entry name" value="Hypothetical PUA domain-like, domain 1"/>
    <property type="match status" value="1"/>
</dbReference>
<dbReference type="PANTHER" id="PTHR30027:SF3">
    <property type="entry name" value="16S RRNA (URACIL(1498)-N(3))-METHYLTRANSFERASE"/>
    <property type="match status" value="1"/>
</dbReference>
<dbReference type="NCBIfam" id="TIGR00046">
    <property type="entry name" value="RsmE family RNA methyltransferase"/>
    <property type="match status" value="1"/>
</dbReference>
<protein>
    <recommendedName>
        <fullName evidence="10">Ribosomal RNA small subunit methyltransferase E</fullName>
        <ecNumber evidence="10">2.1.1.193</ecNumber>
    </recommendedName>
</protein>